<keyword evidence="1" id="KW-0812">Transmembrane</keyword>
<dbReference type="eggNOG" id="COG1811">
    <property type="taxonomic scope" value="Bacteria"/>
</dbReference>
<organism evidence="2 3">
    <name type="scientific">Corynebacterium vitaeruminis DSM 20294</name>
    <dbReference type="NCBI Taxonomy" id="1224164"/>
    <lineage>
        <taxon>Bacteria</taxon>
        <taxon>Bacillati</taxon>
        <taxon>Actinomycetota</taxon>
        <taxon>Actinomycetes</taxon>
        <taxon>Mycobacteriales</taxon>
        <taxon>Corynebacteriaceae</taxon>
        <taxon>Corynebacterium</taxon>
    </lineage>
</organism>
<keyword evidence="1" id="KW-0472">Membrane</keyword>
<dbReference type="PANTHER" id="PTHR36111">
    <property type="entry name" value="INNER MEMBRANE PROTEIN-RELATED"/>
    <property type="match status" value="1"/>
</dbReference>
<proteinExistence type="predicted"/>
<sequence>MPGLGTLINTLAIAVAGVLGLMLRRVLHQRYQESIITASGVAVAFLGAAGTLAKMLQMSPDGAGLEVHGALLMILSLILGALTGEIIDIDRGFTRFGVWLKRKSGSSKDPRFVDAFVTASLTVCVGAMAIIGAIEDGLRGDISVLAAKSLLDFFIILMMAASMGRGAGFAALPVLLLQGSVTILAKLVEPIMTDTVIGNISLVGNVLIACVGLNLVRPRTVNVANPLPALLFAIGFSFVTALA</sequence>
<feature type="transmembrane region" description="Helical" evidence="1">
    <location>
        <begin position="6"/>
        <end position="23"/>
    </location>
</feature>
<evidence type="ECO:0000313" key="2">
    <source>
        <dbReference type="EMBL" id="AHI22674.1"/>
    </source>
</evidence>
<feature type="transmembrane region" description="Helical" evidence="1">
    <location>
        <begin position="35"/>
        <end position="55"/>
    </location>
</feature>
<dbReference type="InterPro" id="IPR007563">
    <property type="entry name" value="DUF554"/>
</dbReference>
<feature type="transmembrane region" description="Helical" evidence="1">
    <location>
        <begin position="67"/>
        <end position="87"/>
    </location>
</feature>
<evidence type="ECO:0000256" key="1">
    <source>
        <dbReference type="SAM" id="Phobius"/>
    </source>
</evidence>
<evidence type="ECO:0000313" key="3">
    <source>
        <dbReference type="Proteomes" id="UP000019222"/>
    </source>
</evidence>
<feature type="transmembrane region" description="Helical" evidence="1">
    <location>
        <begin position="197"/>
        <end position="216"/>
    </location>
</feature>
<gene>
    <name evidence="2" type="ORF">B843_06445</name>
</gene>
<dbReference type="KEGG" id="cvt:B843_06445"/>
<name>W5Y160_9CORY</name>
<keyword evidence="3" id="KW-1185">Reference proteome</keyword>
<feature type="transmembrane region" description="Helical" evidence="1">
    <location>
        <begin position="112"/>
        <end position="134"/>
    </location>
</feature>
<dbReference type="PATRIC" id="fig|1224164.3.peg.1296"/>
<accession>W5Y160</accession>
<dbReference type="EMBL" id="CP004353">
    <property type="protein sequence ID" value="AHI22674.1"/>
    <property type="molecule type" value="Genomic_DNA"/>
</dbReference>
<feature type="transmembrane region" description="Helical" evidence="1">
    <location>
        <begin position="223"/>
        <end position="242"/>
    </location>
</feature>
<dbReference type="Proteomes" id="UP000019222">
    <property type="component" value="Chromosome"/>
</dbReference>
<protein>
    <submittedName>
        <fullName evidence="2">Membrane protein</fullName>
    </submittedName>
</protein>
<dbReference type="Pfam" id="PF04474">
    <property type="entry name" value="DUF554"/>
    <property type="match status" value="1"/>
</dbReference>
<dbReference type="PANTHER" id="PTHR36111:SF2">
    <property type="entry name" value="INNER MEMBRANE PROTEIN"/>
    <property type="match status" value="1"/>
</dbReference>
<reference evidence="2 3" key="1">
    <citation type="submission" date="2013-02" db="EMBL/GenBank/DDBJ databases">
        <title>The complete genome sequence of Corynebacterium vitaeruminis DSM 20294.</title>
        <authorList>
            <person name="Ruckert C."/>
            <person name="Albersmeier A."/>
            <person name="Kalinowski J."/>
        </authorList>
    </citation>
    <scope>NUCLEOTIDE SEQUENCE [LARGE SCALE GENOMIC DNA]</scope>
    <source>
        <strain evidence="3">ATCC 10234</strain>
    </source>
</reference>
<keyword evidence="1" id="KW-1133">Transmembrane helix</keyword>
<dbReference type="HOGENOM" id="CLU_091659_1_0_11"/>
<dbReference type="AlphaFoldDB" id="W5Y160"/>